<comment type="caution">
    <text evidence="2">The sequence shown here is derived from an EMBL/GenBank/DDBJ whole genome shotgun (WGS) entry which is preliminary data.</text>
</comment>
<dbReference type="Proteomes" id="UP000433309">
    <property type="component" value="Unassembled WGS sequence"/>
</dbReference>
<feature type="compositionally biased region" description="Acidic residues" evidence="1">
    <location>
        <begin position="311"/>
        <end position="320"/>
    </location>
</feature>
<evidence type="ECO:0000313" key="2">
    <source>
        <dbReference type="EMBL" id="MRW88771.1"/>
    </source>
</evidence>
<organism evidence="2 3">
    <name type="scientific">Duganella guangzhouensis</name>
    <dbReference type="NCBI Taxonomy" id="2666084"/>
    <lineage>
        <taxon>Bacteria</taxon>
        <taxon>Pseudomonadati</taxon>
        <taxon>Pseudomonadota</taxon>
        <taxon>Betaproteobacteria</taxon>
        <taxon>Burkholderiales</taxon>
        <taxon>Oxalobacteraceae</taxon>
        <taxon>Telluria group</taxon>
        <taxon>Duganella</taxon>
    </lineage>
</organism>
<reference evidence="2 3" key="1">
    <citation type="submission" date="2019-11" db="EMBL/GenBank/DDBJ databases">
        <title>Novel species isolated from a subtropical stream in China.</title>
        <authorList>
            <person name="Lu H."/>
        </authorList>
    </citation>
    <scope>NUCLEOTIDE SEQUENCE [LARGE SCALE GENOMIC DNA]</scope>
    <source>
        <strain evidence="2 3">FT80W</strain>
    </source>
</reference>
<protein>
    <submittedName>
        <fullName evidence="2">Uncharacterized protein</fullName>
    </submittedName>
</protein>
<gene>
    <name evidence="2" type="ORF">GJ699_02090</name>
</gene>
<evidence type="ECO:0000256" key="1">
    <source>
        <dbReference type="SAM" id="MobiDB-lite"/>
    </source>
</evidence>
<keyword evidence="3" id="KW-1185">Reference proteome</keyword>
<dbReference type="EMBL" id="WKJK01000001">
    <property type="protein sequence ID" value="MRW88771.1"/>
    <property type="molecule type" value="Genomic_DNA"/>
</dbReference>
<proteinExistence type="predicted"/>
<dbReference type="AlphaFoldDB" id="A0A6I2KT73"/>
<feature type="region of interest" description="Disordered" evidence="1">
    <location>
        <begin position="301"/>
        <end position="327"/>
    </location>
</feature>
<accession>A0A6I2KT73</accession>
<name>A0A6I2KT73_9BURK</name>
<sequence length="443" mass="49119">MRLPGTRYQEHGWEQVRKLLGACSLQAFRQIEMHQVLDPQQHASLLDAYTDAVAASLRASARTARGEAEGNSYGESVYELSLALLYELQAQPAYWAGFAAAMASEHARNGAFWLDPTAEGALRKKVNDMYATLRDKVDADNYIVATGRECSPNKIYTYRMLDTAYRAISDLFVAWEQHAAQVAAILGRPMAGTPIEVRQIRSISGCRAEWIIRWSETLERFGGSPGPLHTRSKRFASLKNSPDKIAALLTEIGDYEELSANMDRSEEWQGEAGEAALWLEDYWRVLGESEQAEADGLAQDEDCILPPPEDEHADEADDDGLSPADAGPVLSEAELAAEQARADALSLPLRYLEMARTAQDAGSWTMRILCDESLPIRLAVYHKLLGAADDTYPDAWLDPATGELPTLQQLAALDQISMPTLRKRRNEAIDKLYAGERVELSTR</sequence>
<evidence type="ECO:0000313" key="3">
    <source>
        <dbReference type="Proteomes" id="UP000433309"/>
    </source>
</evidence>
<dbReference type="RefSeq" id="WP_154372618.1">
    <property type="nucleotide sequence ID" value="NZ_WKJK01000001.1"/>
</dbReference>